<keyword evidence="3" id="KW-1185">Reference proteome</keyword>
<proteinExistence type="predicted"/>
<evidence type="ECO:0000313" key="2">
    <source>
        <dbReference type="EMBL" id="MFC7190937.1"/>
    </source>
</evidence>
<comment type="caution">
    <text evidence="2">The sequence shown here is derived from an EMBL/GenBank/DDBJ whole genome shotgun (WGS) entry which is preliminary data.</text>
</comment>
<name>A0ABD5YSL3_9EURY</name>
<feature type="region of interest" description="Disordered" evidence="1">
    <location>
        <begin position="137"/>
        <end position="159"/>
    </location>
</feature>
<dbReference type="RefSeq" id="WP_390205905.1">
    <property type="nucleotide sequence ID" value="NZ_JBHTAX010000001.1"/>
</dbReference>
<reference evidence="2 3" key="1">
    <citation type="journal article" date="2019" name="Int. J. Syst. Evol. Microbiol.">
        <title>The Global Catalogue of Microorganisms (GCM) 10K type strain sequencing project: providing services to taxonomists for standard genome sequencing and annotation.</title>
        <authorList>
            <consortium name="The Broad Institute Genomics Platform"/>
            <consortium name="The Broad Institute Genome Sequencing Center for Infectious Disease"/>
            <person name="Wu L."/>
            <person name="Ma J."/>
        </authorList>
    </citation>
    <scope>NUCLEOTIDE SEQUENCE [LARGE SCALE GENOMIC DNA]</scope>
    <source>
        <strain evidence="2 3">RDMS1</strain>
    </source>
</reference>
<evidence type="ECO:0000313" key="3">
    <source>
        <dbReference type="Proteomes" id="UP001596417"/>
    </source>
</evidence>
<feature type="compositionally biased region" description="Basic and acidic residues" evidence="1">
    <location>
        <begin position="137"/>
        <end position="157"/>
    </location>
</feature>
<evidence type="ECO:0000256" key="1">
    <source>
        <dbReference type="SAM" id="MobiDB-lite"/>
    </source>
</evidence>
<dbReference type="Proteomes" id="UP001596417">
    <property type="component" value="Unassembled WGS sequence"/>
</dbReference>
<dbReference type="EMBL" id="JBHTAX010000001">
    <property type="protein sequence ID" value="MFC7190937.1"/>
    <property type="molecule type" value="Genomic_DNA"/>
</dbReference>
<protein>
    <submittedName>
        <fullName evidence="2">Uncharacterized protein</fullName>
    </submittedName>
</protein>
<organism evidence="2 3">
    <name type="scientific">Halocatena marina</name>
    <dbReference type="NCBI Taxonomy" id="2934937"/>
    <lineage>
        <taxon>Archaea</taxon>
        <taxon>Methanobacteriati</taxon>
        <taxon>Methanobacteriota</taxon>
        <taxon>Stenosarchaea group</taxon>
        <taxon>Halobacteria</taxon>
        <taxon>Halobacteriales</taxon>
        <taxon>Natronomonadaceae</taxon>
        <taxon>Halocatena</taxon>
    </lineage>
</organism>
<sequence>MEIVRPCETVYIRVPDSERLIVVVHVCTRVVNKRTRLALFCRVFECEIADDCLRTGIDVGGLGDHEVITSSRNVENPGVATVLDLVSGAIVPEPRSFVRQFDPGEPTFHRLRLLLVATTTDVKRYLMGEPSVWKQERAQSTRRSEARTDPVDRRGNESSRWIELL</sequence>
<gene>
    <name evidence="2" type="ORF">ACFQL7_14635</name>
</gene>
<dbReference type="AlphaFoldDB" id="A0ABD5YSL3"/>
<accession>A0ABD5YSL3</accession>